<dbReference type="Pfam" id="PF03772">
    <property type="entry name" value="Competence"/>
    <property type="match status" value="1"/>
</dbReference>
<dbReference type="InterPro" id="IPR025405">
    <property type="entry name" value="DUF4131"/>
</dbReference>
<dbReference type="KEGG" id="tti:THITH_07920"/>
<dbReference type="InterPro" id="IPR004797">
    <property type="entry name" value="Competence_ComEC/Rec2"/>
</dbReference>
<evidence type="ECO:0000256" key="7">
    <source>
        <dbReference type="SAM" id="Phobius"/>
    </source>
</evidence>
<dbReference type="Gene3D" id="3.60.15.10">
    <property type="entry name" value="Ribonuclease Z/Hydroxyacylglutathione hydrolase-like"/>
    <property type="match status" value="1"/>
</dbReference>
<accession>W0DNL2</accession>
<dbReference type="Pfam" id="PF13567">
    <property type="entry name" value="DUF4131"/>
    <property type="match status" value="1"/>
</dbReference>
<protein>
    <recommendedName>
        <fullName evidence="8">Metallo-beta-lactamase domain-containing protein</fullName>
    </recommendedName>
</protein>
<keyword evidence="5 7" id="KW-0472">Membrane</keyword>
<dbReference type="InterPro" id="IPR036866">
    <property type="entry name" value="RibonucZ/Hydroxyglut_hydro"/>
</dbReference>
<reference evidence="9 10" key="1">
    <citation type="submission" date="2013-12" db="EMBL/GenBank/DDBJ databases">
        <authorList>
            <consortium name="DOE Joint Genome Institute"/>
            <person name="Muyzer G."/>
            <person name="Huntemann M."/>
            <person name="Han J."/>
            <person name="Chen A."/>
            <person name="Kyrpides N."/>
            <person name="Mavromatis K."/>
            <person name="Markowitz V."/>
            <person name="Palaniappan K."/>
            <person name="Ivanova N."/>
            <person name="Schaumberg A."/>
            <person name="Pati A."/>
            <person name="Liolios K."/>
            <person name="Nordberg H.P."/>
            <person name="Cantor M.N."/>
            <person name="Hua S.X."/>
            <person name="Woyke T."/>
        </authorList>
    </citation>
    <scope>NUCLEOTIDE SEQUENCE [LARGE SCALE GENOMIC DNA]</scope>
    <source>
        <strain evidence="9 10">ARh 1</strain>
    </source>
</reference>
<dbReference type="InterPro" id="IPR004477">
    <property type="entry name" value="ComEC_N"/>
</dbReference>
<feature type="transmembrane region" description="Helical" evidence="7">
    <location>
        <begin position="271"/>
        <end position="292"/>
    </location>
</feature>
<evidence type="ECO:0000259" key="8">
    <source>
        <dbReference type="SMART" id="SM00849"/>
    </source>
</evidence>
<dbReference type="PANTHER" id="PTHR30619:SF1">
    <property type="entry name" value="RECOMBINATION PROTEIN 2"/>
    <property type="match status" value="1"/>
</dbReference>
<dbReference type="CDD" id="cd07731">
    <property type="entry name" value="ComA-like_MBL-fold"/>
    <property type="match status" value="1"/>
</dbReference>
<dbReference type="NCBIfam" id="TIGR00361">
    <property type="entry name" value="ComEC_Rec2"/>
    <property type="match status" value="1"/>
</dbReference>
<dbReference type="SUPFAM" id="SSF56281">
    <property type="entry name" value="Metallo-hydrolase/oxidoreductase"/>
    <property type="match status" value="1"/>
</dbReference>
<feature type="domain" description="Metallo-beta-lactamase" evidence="8">
    <location>
        <begin position="516"/>
        <end position="675"/>
    </location>
</feature>
<organism evidence="9 10">
    <name type="scientific">Thioalkalivibrio paradoxus ARh 1</name>
    <dbReference type="NCBI Taxonomy" id="713585"/>
    <lineage>
        <taxon>Bacteria</taxon>
        <taxon>Pseudomonadati</taxon>
        <taxon>Pseudomonadota</taxon>
        <taxon>Gammaproteobacteria</taxon>
        <taxon>Chromatiales</taxon>
        <taxon>Ectothiorhodospiraceae</taxon>
        <taxon>Thioalkalivibrio</taxon>
    </lineage>
</organism>
<keyword evidence="3 7" id="KW-0812">Transmembrane</keyword>
<evidence type="ECO:0000256" key="2">
    <source>
        <dbReference type="ARBA" id="ARBA00022475"/>
    </source>
</evidence>
<dbReference type="PANTHER" id="PTHR30619">
    <property type="entry name" value="DNA INTERNALIZATION/COMPETENCE PROTEIN COMEC/REC2"/>
    <property type="match status" value="1"/>
</dbReference>
<dbReference type="STRING" id="713585.THITH_07920"/>
<dbReference type="RefSeq" id="WP_006747666.1">
    <property type="nucleotide sequence ID" value="NZ_CP007029.1"/>
</dbReference>
<evidence type="ECO:0000256" key="3">
    <source>
        <dbReference type="ARBA" id="ARBA00022692"/>
    </source>
</evidence>
<feature type="transmembrane region" description="Helical" evidence="7">
    <location>
        <begin position="483"/>
        <end position="500"/>
    </location>
</feature>
<dbReference type="Pfam" id="PF00753">
    <property type="entry name" value="Lactamase_B"/>
    <property type="match status" value="1"/>
</dbReference>
<evidence type="ECO:0000256" key="1">
    <source>
        <dbReference type="ARBA" id="ARBA00004651"/>
    </source>
</evidence>
<feature type="region of interest" description="Disordered" evidence="6">
    <location>
        <begin position="744"/>
        <end position="777"/>
    </location>
</feature>
<keyword evidence="10" id="KW-1185">Reference proteome</keyword>
<evidence type="ECO:0000313" key="9">
    <source>
        <dbReference type="EMBL" id="AHF00052.1"/>
    </source>
</evidence>
<evidence type="ECO:0000256" key="6">
    <source>
        <dbReference type="SAM" id="MobiDB-lite"/>
    </source>
</evidence>
<sequence length="777" mass="83395">MIPLAFGVLGGAVAVHRLAVLPDWPWVLLLVPALALLFESRLHWLAGLLLGAVLAASHGQTWLDRALSGDLAGAEVTVSGQIHGIPNHSRERSRFVLGIDQVHAGPQEFRAQRLRVTTFPAAPELRAGDRLRVTLRIRPPRGLHNPSGFDYGTWLYREGIHGLATVRGQLTHEGRAQTARVSAALHRAREAVRDAMHAALPGARHPGVMQALVIGERGAMEDDEWRLFLHTGTNHLMAISGLHVGLVAGFAVLIARVLWRRLAWLRPRIPLGLFTAMAAVVAASVYAGLAGFSIPTQRALVMLLMVTAAIVAGRDPLSWRIYGAALLMVIAMHPPNVLAPGFWFSFGAVAVILLLMQGRVGRPGLSGWFGLQVLLALALLPLSLAWFQLGAWIAPAANLVAVPVVGLLVLPALLAGAGLALISPVLGTPLLWWADTGLFLLLQVLEWLLRVPGAVSEAAVQGFAAVLAGVGVMLLLLPRLRVLAPWILLAWLPLVLPLAPRLDDGAFRAELLDVGQGLAVIVQTRRHALLYDAGPAWEGGFDAGDSVVLPALRRLGLRRLDRIVVSHEHLDHRGGVAAVAAAMPVGKTLSRRPDLHAGEEACEAGLSWEWDGVQFRTLHPPAFWDDGNAASCVLSVHGRGGRLLLTGDVEGLGESVLVRAEPEALATDLLLVPHHGARGVFERGLLEAAAPRAAWVSRGFDNRFGHPAPDVTERLRQACVPLLDSAERGMLWLEAGPDGLRLGPGSRAERPRFWQPPVPPLESLPEGCPDAGEGLRW</sequence>
<dbReference type="NCBIfam" id="TIGR00360">
    <property type="entry name" value="ComEC_N-term"/>
    <property type="match status" value="1"/>
</dbReference>
<keyword evidence="4 7" id="KW-1133">Transmembrane helix</keyword>
<dbReference type="GO" id="GO:0030420">
    <property type="term" value="P:establishment of competence for transformation"/>
    <property type="evidence" value="ECO:0007669"/>
    <property type="project" value="InterPro"/>
</dbReference>
<gene>
    <name evidence="9" type="ORF">THITH_07920</name>
</gene>
<dbReference type="GO" id="GO:0005886">
    <property type="term" value="C:plasma membrane"/>
    <property type="evidence" value="ECO:0007669"/>
    <property type="project" value="UniProtKB-SubCell"/>
</dbReference>
<dbReference type="EMBL" id="CP007029">
    <property type="protein sequence ID" value="AHF00052.1"/>
    <property type="molecule type" value="Genomic_DNA"/>
</dbReference>
<proteinExistence type="predicted"/>
<feature type="transmembrane region" description="Helical" evidence="7">
    <location>
        <begin position="236"/>
        <end position="259"/>
    </location>
</feature>
<dbReference type="AlphaFoldDB" id="W0DNL2"/>
<name>W0DNL2_9GAMM</name>
<dbReference type="InterPro" id="IPR001279">
    <property type="entry name" value="Metallo-B-lactamas"/>
</dbReference>
<dbReference type="HOGENOM" id="CLU_010363_3_0_6"/>
<comment type="subcellular location">
    <subcellularLocation>
        <location evidence="1">Cell membrane</location>
        <topology evidence="1">Multi-pass membrane protein</topology>
    </subcellularLocation>
</comment>
<feature type="transmembrane region" description="Helical" evidence="7">
    <location>
        <begin position="430"/>
        <end position="449"/>
    </location>
</feature>
<dbReference type="OrthoDB" id="9761531at2"/>
<dbReference type="SMART" id="SM00849">
    <property type="entry name" value="Lactamase_B"/>
    <property type="match status" value="1"/>
</dbReference>
<dbReference type="Proteomes" id="UP000005289">
    <property type="component" value="Chromosome"/>
</dbReference>
<feature type="transmembrane region" description="Helical" evidence="7">
    <location>
        <begin position="400"/>
        <end position="423"/>
    </location>
</feature>
<dbReference type="InterPro" id="IPR052159">
    <property type="entry name" value="Competence_DNA_uptake"/>
</dbReference>
<evidence type="ECO:0000313" key="10">
    <source>
        <dbReference type="Proteomes" id="UP000005289"/>
    </source>
</evidence>
<evidence type="ECO:0000256" key="5">
    <source>
        <dbReference type="ARBA" id="ARBA00023136"/>
    </source>
</evidence>
<feature type="transmembrane region" description="Helical" evidence="7">
    <location>
        <begin position="337"/>
        <end position="356"/>
    </location>
</feature>
<evidence type="ECO:0000256" key="4">
    <source>
        <dbReference type="ARBA" id="ARBA00022989"/>
    </source>
</evidence>
<feature type="transmembrane region" description="Helical" evidence="7">
    <location>
        <begin position="368"/>
        <end position="394"/>
    </location>
</feature>
<feature type="transmembrane region" description="Helical" evidence="7">
    <location>
        <begin position="455"/>
        <end position="476"/>
    </location>
</feature>
<dbReference type="InterPro" id="IPR035681">
    <property type="entry name" value="ComA-like_MBL"/>
</dbReference>
<keyword evidence="2" id="KW-1003">Cell membrane</keyword>